<dbReference type="Proteomes" id="UP000267536">
    <property type="component" value="Unassembled WGS sequence"/>
</dbReference>
<keyword evidence="2" id="KW-1185">Reference proteome</keyword>
<dbReference type="EMBL" id="RKMH01000004">
    <property type="protein sequence ID" value="RPA64896.1"/>
    <property type="molecule type" value="Genomic_DNA"/>
</dbReference>
<dbReference type="AlphaFoldDB" id="A0A3N4GW10"/>
<dbReference type="RefSeq" id="WP_123927448.1">
    <property type="nucleotide sequence ID" value="NZ_JBPSDP010000004.1"/>
</dbReference>
<dbReference type="OrthoDB" id="4368716at2"/>
<name>A0A3N4GW10_9ACTN</name>
<evidence type="ECO:0000313" key="2">
    <source>
        <dbReference type="Proteomes" id="UP000267536"/>
    </source>
</evidence>
<accession>A0A3N4GW10</accession>
<gene>
    <name evidence="1" type="ORF">EF294_07380</name>
</gene>
<comment type="caution">
    <text evidence="1">The sequence shown here is derived from an EMBL/GenBank/DDBJ whole genome shotgun (WGS) entry which is preliminary data.</text>
</comment>
<proteinExistence type="predicted"/>
<evidence type="ECO:0000313" key="1">
    <source>
        <dbReference type="EMBL" id="RPA64896.1"/>
    </source>
</evidence>
<reference evidence="1 2" key="1">
    <citation type="submission" date="2018-11" db="EMBL/GenBank/DDBJ databases">
        <title>Draft genome sequence of Gordonia sp. RS15-1S isolated from rice stems.</title>
        <authorList>
            <person name="Muangham S."/>
        </authorList>
    </citation>
    <scope>NUCLEOTIDE SEQUENCE [LARGE SCALE GENOMIC DNA]</scope>
    <source>
        <strain evidence="1 2">RS15-1S</strain>
    </source>
</reference>
<sequence length="230" mass="25726">MTTPTLDDLKCARETNRRLMLALCGTCASVRRVVQPRGRDTRDETARLKCAECQRITVHALVTGSDHDEQIAAASLGMPTEEGAQNHSLMDRYRNGFTVNPNLRHWWSVTRATTARERGESTIRVYCGELVMLPAESEITMAAAGPVGPEGDTLDGRGYDPDDHGEWRSMDCTNCLRMLNHVRMIRRRERLLDLMAKVVADLHNPARVTAYDQHTEALIDALSAVRPEGQ</sequence>
<organism evidence="1 2">
    <name type="scientific">Gordonia oryzae</name>
    <dbReference type="NCBI Taxonomy" id="2487349"/>
    <lineage>
        <taxon>Bacteria</taxon>
        <taxon>Bacillati</taxon>
        <taxon>Actinomycetota</taxon>
        <taxon>Actinomycetes</taxon>
        <taxon>Mycobacteriales</taxon>
        <taxon>Gordoniaceae</taxon>
        <taxon>Gordonia</taxon>
    </lineage>
</organism>
<protein>
    <submittedName>
        <fullName evidence="1">Uncharacterized protein</fullName>
    </submittedName>
</protein>